<dbReference type="Proteomes" id="UP000663831">
    <property type="component" value="Unassembled WGS sequence"/>
</dbReference>
<reference evidence="1" key="1">
    <citation type="submission" date="2021-01" db="EMBL/GenBank/DDBJ databases">
        <authorList>
            <person name="Kaushik A."/>
        </authorList>
    </citation>
    <scope>NUCLEOTIDE SEQUENCE</scope>
    <source>
        <strain evidence="1">AG3-1AP</strain>
    </source>
</reference>
<proteinExistence type="predicted"/>
<organism evidence="1 2">
    <name type="scientific">Rhizoctonia solani</name>
    <dbReference type="NCBI Taxonomy" id="456999"/>
    <lineage>
        <taxon>Eukaryota</taxon>
        <taxon>Fungi</taxon>
        <taxon>Dikarya</taxon>
        <taxon>Basidiomycota</taxon>
        <taxon>Agaricomycotina</taxon>
        <taxon>Agaricomycetes</taxon>
        <taxon>Cantharellales</taxon>
        <taxon>Ceratobasidiaceae</taxon>
        <taxon>Rhizoctonia</taxon>
    </lineage>
</organism>
<evidence type="ECO:0000313" key="1">
    <source>
        <dbReference type="EMBL" id="CAE6429762.1"/>
    </source>
</evidence>
<dbReference type="EMBL" id="CAJMWV010001180">
    <property type="protein sequence ID" value="CAE6429762.1"/>
    <property type="molecule type" value="Genomic_DNA"/>
</dbReference>
<name>A0A8H2XSU4_9AGAM</name>
<comment type="caution">
    <text evidence="1">The sequence shown here is derived from an EMBL/GenBank/DDBJ whole genome shotgun (WGS) entry which is preliminary data.</text>
</comment>
<dbReference type="AlphaFoldDB" id="A0A8H2XSU4"/>
<evidence type="ECO:0000313" key="2">
    <source>
        <dbReference type="Proteomes" id="UP000663831"/>
    </source>
</evidence>
<accession>A0A8H2XSU4</accession>
<protein>
    <submittedName>
        <fullName evidence="1">Uncharacterized protein</fullName>
    </submittedName>
</protein>
<dbReference type="OrthoDB" id="3159295at2759"/>
<gene>
    <name evidence="1" type="ORF">RDB_LOCUS41977</name>
</gene>
<sequence length="306" mass="34981">MKLTLDQLKSVLHWPGISSQKANTLRQEELMTNRSVEPVSSEYTSLDDAQIDETMGQRSHNQTSHNYMREVSPMRFPPEIWFDITFHSAYPAARQGSGNAAAYNDNKTETKLLWHLGSVSKFHRQLVLRYWVHTIRLLDPVDFEKLIHLGAANGIDLMSYMRCLVCKDGYDIYRAPKHAFEGFGLIEELVLNCHQDINFGGRFGQPDHLGMHAEPQAGAHDDQLVAQGNPGTDAHPQPARMSYRRLKIKFPTTLRTLRVYDSHVPDIYFIQQAAEQCPLLQSLTLARCTLFTRQGLTKTFPLMRLQ</sequence>